<dbReference type="EMBL" id="WXWW01000299">
    <property type="protein sequence ID" value="NAW67681.1"/>
    <property type="molecule type" value="Genomic_DNA"/>
</dbReference>
<dbReference type="Gene3D" id="3.40.710.10">
    <property type="entry name" value="DD-peptidase/beta-lactamase superfamily"/>
    <property type="match status" value="1"/>
</dbReference>
<dbReference type="UniPathway" id="UPA00219"/>
<comment type="caution">
    <text evidence="14">The sequence shown here is derived from an EMBL/GenBank/DDBJ whole genome shotgun (WGS) entry which is preliminary data.</text>
</comment>
<proteinExistence type="inferred from homology"/>
<dbReference type="InterPro" id="IPR023346">
    <property type="entry name" value="Lysozyme-like_dom_sf"/>
</dbReference>
<dbReference type="Pfam" id="PF00912">
    <property type="entry name" value="Transgly"/>
    <property type="match status" value="1"/>
</dbReference>
<keyword evidence="6" id="KW-0328">Glycosyltransferase</keyword>
<dbReference type="Proteomes" id="UP000465712">
    <property type="component" value="Unassembled WGS sequence"/>
</dbReference>
<dbReference type="SUPFAM" id="SSF56601">
    <property type="entry name" value="beta-lactamase/transpeptidase-like"/>
    <property type="match status" value="1"/>
</dbReference>
<feature type="domain" description="Glycosyl transferase family 51" evidence="13">
    <location>
        <begin position="53"/>
        <end position="229"/>
    </location>
</feature>
<reference evidence="14 15" key="1">
    <citation type="submission" date="2017-05" db="EMBL/GenBank/DDBJ databases">
        <title>High clonality and local adaptation shapes Vibrionaceae linages within an endangered oasis.</title>
        <authorList>
            <person name="Vazquez-Rosas-Landa M."/>
        </authorList>
    </citation>
    <scope>NUCLEOTIDE SEQUENCE [LARGE SCALE GENOMIC DNA]</scope>
    <source>
        <strain evidence="14 15">P46_P4S1P180</strain>
    </source>
</reference>
<gene>
    <name evidence="14" type="primary">pbpC</name>
    <name evidence="14" type="ORF">CAG72_21055</name>
</gene>
<evidence type="ECO:0000259" key="13">
    <source>
        <dbReference type="Pfam" id="PF00912"/>
    </source>
</evidence>
<evidence type="ECO:0000256" key="9">
    <source>
        <dbReference type="ARBA" id="ARBA00023268"/>
    </source>
</evidence>
<dbReference type="GO" id="GO:0030288">
    <property type="term" value="C:outer membrane-bounded periplasmic space"/>
    <property type="evidence" value="ECO:0007669"/>
    <property type="project" value="TreeGrafter"/>
</dbReference>
<evidence type="ECO:0000256" key="2">
    <source>
        <dbReference type="ARBA" id="ARBA00007090"/>
    </source>
</evidence>
<name>A0A7X5AVN6_9GAMM</name>
<keyword evidence="8" id="KW-0378">Hydrolase</keyword>
<evidence type="ECO:0000256" key="5">
    <source>
        <dbReference type="ARBA" id="ARBA00022670"/>
    </source>
</evidence>
<keyword evidence="5" id="KW-0645">Protease</keyword>
<dbReference type="GO" id="GO:0008658">
    <property type="term" value="F:penicillin binding"/>
    <property type="evidence" value="ECO:0007669"/>
    <property type="project" value="InterPro"/>
</dbReference>
<evidence type="ECO:0000256" key="6">
    <source>
        <dbReference type="ARBA" id="ARBA00022676"/>
    </source>
</evidence>
<evidence type="ECO:0000256" key="4">
    <source>
        <dbReference type="ARBA" id="ARBA00022645"/>
    </source>
</evidence>
<sequence length="735" mass="82317">MKRLLPNLRATLSVKMAGWFVFFWLTVCVLNKVWPLPPLYPDGPATVVVSRDGEILRSFGDRQGVHRYNVTLADVDPFYIQALLNYEDRWFYWHPGFNPVSVVRAAWQWASNGYVVSGGSTLTMQVARLIDPHARSITGKLKQLWRALQLEWYYSKDEILTFYLNLAPFGGNIAGVEAASRRYFNTTAGHLTKNEAALLVVLPQKPSLYRPDRYPDTAQAMRNKVLDRLHGSGLLSDKATRHLKQEAVELRHSDNTTLAPLLSRMLREQYPDRHVIETTLDGVIQQRVARLLLKVKRQLPAHSSAAVLVVDNQTANVLAYQGSVDFQDNSRFAHVDMTQAVRSPGSTLKPFIYGMAIDRGIIHTESLLSDIPTRFSDYKPQNLNERFQGAISVSDALKQSLNVPLIQVFNALTPAVFEQGLHQAGVQLHHQQANLTVGLGGTGTNLQTLAEMYRSLATEGKFRALNMVRDQQRAPEPDKTLLSAESSWMVFNTLSAISASDRVVPRVRREIAWKTGTSYGYRDFWSVGVSADYTVAVWVGRPDSSPVVGYLGATQAAPIMFDVFDQLPEDASRVHQPATVKRQLICWPGGRAKSVSADASCAYQKYAYTRNGLTPPTLESDGDFVVTDSWPEALSVWQQQQHMMSQGLSEQASSEQKQPEAGIRILSVNNGQHYYLSQIDSIALKSNKKPSEVFWYVNHQPFSGSLLNLTHYQGELTLTACQGLQCDKRVIVVHR</sequence>
<dbReference type="InterPro" id="IPR050396">
    <property type="entry name" value="Glycosyltr_51/Transpeptidase"/>
</dbReference>
<comment type="similarity">
    <text evidence="2">In the C-terminal section; belongs to the transpeptidase family.</text>
</comment>
<dbReference type="Gene3D" id="1.10.3810.10">
    <property type="entry name" value="Biosynthetic peptidoglycan transglycosylase-like"/>
    <property type="match status" value="1"/>
</dbReference>
<keyword evidence="9" id="KW-0511">Multifunctional enzyme</keyword>
<dbReference type="InterPro" id="IPR011815">
    <property type="entry name" value="PBP_1c"/>
</dbReference>
<dbReference type="InterPro" id="IPR012338">
    <property type="entry name" value="Beta-lactam/transpept-like"/>
</dbReference>
<dbReference type="InterPro" id="IPR001460">
    <property type="entry name" value="PCN-bd_Tpept"/>
</dbReference>
<dbReference type="EC" id="2.4.99.28" evidence="10"/>
<dbReference type="InterPro" id="IPR001264">
    <property type="entry name" value="Glyco_trans_51"/>
</dbReference>
<dbReference type="GO" id="GO:0008955">
    <property type="term" value="F:peptidoglycan glycosyltransferase activity"/>
    <property type="evidence" value="ECO:0007669"/>
    <property type="project" value="UniProtKB-EC"/>
</dbReference>
<accession>A0A7X5AVN6</accession>
<keyword evidence="4" id="KW-0121">Carboxypeptidase</keyword>
<evidence type="ECO:0000256" key="7">
    <source>
        <dbReference type="ARBA" id="ARBA00022679"/>
    </source>
</evidence>
<dbReference type="GO" id="GO:0009252">
    <property type="term" value="P:peptidoglycan biosynthetic process"/>
    <property type="evidence" value="ECO:0007669"/>
    <property type="project" value="UniProtKB-UniPathway"/>
</dbReference>
<evidence type="ECO:0000313" key="15">
    <source>
        <dbReference type="Proteomes" id="UP000465712"/>
    </source>
</evidence>
<dbReference type="AlphaFoldDB" id="A0A7X5AVN6"/>
<keyword evidence="7" id="KW-0808">Transferase</keyword>
<dbReference type="PANTHER" id="PTHR32282">
    <property type="entry name" value="BINDING PROTEIN TRANSPEPTIDASE, PUTATIVE-RELATED"/>
    <property type="match status" value="1"/>
</dbReference>
<evidence type="ECO:0000256" key="1">
    <source>
        <dbReference type="ARBA" id="ARBA00004752"/>
    </source>
</evidence>
<evidence type="ECO:0000256" key="3">
    <source>
        <dbReference type="ARBA" id="ARBA00007739"/>
    </source>
</evidence>
<dbReference type="InterPro" id="IPR036950">
    <property type="entry name" value="PBP_transglycosylase"/>
</dbReference>
<evidence type="ECO:0000313" key="14">
    <source>
        <dbReference type="EMBL" id="NAW67681.1"/>
    </source>
</evidence>
<comment type="similarity">
    <text evidence="3">In the N-terminal section; belongs to the glycosyltransferase 51 family.</text>
</comment>
<dbReference type="Pfam" id="PF00905">
    <property type="entry name" value="Transpeptidase"/>
    <property type="match status" value="1"/>
</dbReference>
<feature type="domain" description="Penicillin-binding protein transpeptidase" evidence="12">
    <location>
        <begin position="306"/>
        <end position="530"/>
    </location>
</feature>
<evidence type="ECO:0000256" key="11">
    <source>
        <dbReference type="ARBA" id="ARBA00049902"/>
    </source>
</evidence>
<dbReference type="PANTHER" id="PTHR32282:SF15">
    <property type="entry name" value="PENICILLIN-BINDING PROTEIN 1C"/>
    <property type="match status" value="1"/>
</dbReference>
<comment type="catalytic activity">
    <reaction evidence="11">
        <text>[GlcNAc-(1-&gt;4)-Mur2Ac(oyl-L-Ala-gamma-D-Glu-L-Lys-D-Ala-D-Ala)](n)-di-trans,octa-cis-undecaprenyl diphosphate + beta-D-GlcNAc-(1-&gt;4)-Mur2Ac(oyl-L-Ala-gamma-D-Glu-L-Lys-D-Ala-D-Ala)-di-trans,octa-cis-undecaprenyl diphosphate = [GlcNAc-(1-&gt;4)-Mur2Ac(oyl-L-Ala-gamma-D-Glu-L-Lys-D-Ala-D-Ala)](n+1)-di-trans,octa-cis-undecaprenyl diphosphate + di-trans,octa-cis-undecaprenyl diphosphate + H(+)</text>
        <dbReference type="Rhea" id="RHEA:23708"/>
        <dbReference type="Rhea" id="RHEA-COMP:9602"/>
        <dbReference type="Rhea" id="RHEA-COMP:9603"/>
        <dbReference type="ChEBI" id="CHEBI:15378"/>
        <dbReference type="ChEBI" id="CHEBI:58405"/>
        <dbReference type="ChEBI" id="CHEBI:60033"/>
        <dbReference type="ChEBI" id="CHEBI:78435"/>
        <dbReference type="EC" id="2.4.99.28"/>
    </reaction>
</comment>
<dbReference type="SUPFAM" id="SSF53955">
    <property type="entry name" value="Lysozyme-like"/>
    <property type="match status" value="1"/>
</dbReference>
<evidence type="ECO:0000259" key="12">
    <source>
        <dbReference type="Pfam" id="PF00905"/>
    </source>
</evidence>
<evidence type="ECO:0000256" key="10">
    <source>
        <dbReference type="ARBA" id="ARBA00044770"/>
    </source>
</evidence>
<dbReference type="RefSeq" id="WP_161446877.1">
    <property type="nucleotide sequence ID" value="NZ_WXWU01000045.1"/>
</dbReference>
<evidence type="ECO:0000256" key="8">
    <source>
        <dbReference type="ARBA" id="ARBA00022801"/>
    </source>
</evidence>
<dbReference type="GO" id="GO:0006508">
    <property type="term" value="P:proteolysis"/>
    <property type="evidence" value="ECO:0007669"/>
    <property type="project" value="UniProtKB-KW"/>
</dbReference>
<comment type="pathway">
    <text evidence="1">Cell wall biogenesis; peptidoglycan biosynthesis.</text>
</comment>
<dbReference type="OrthoDB" id="9766909at2"/>
<dbReference type="GO" id="GO:0004180">
    <property type="term" value="F:carboxypeptidase activity"/>
    <property type="evidence" value="ECO:0007669"/>
    <property type="project" value="UniProtKB-KW"/>
</dbReference>
<protein>
    <recommendedName>
        <fullName evidence="10">peptidoglycan glycosyltransferase</fullName>
        <ecNumber evidence="10">2.4.99.28</ecNumber>
    </recommendedName>
</protein>
<dbReference type="NCBIfam" id="TIGR02073">
    <property type="entry name" value="PBP_1c"/>
    <property type="match status" value="1"/>
</dbReference>
<organism evidence="14 15">
    <name type="scientific">Photobacterium halotolerans</name>
    <dbReference type="NCBI Taxonomy" id="265726"/>
    <lineage>
        <taxon>Bacteria</taxon>
        <taxon>Pseudomonadati</taxon>
        <taxon>Pseudomonadota</taxon>
        <taxon>Gammaproteobacteria</taxon>
        <taxon>Vibrionales</taxon>
        <taxon>Vibrionaceae</taxon>
        <taxon>Photobacterium</taxon>
    </lineage>
</organism>